<dbReference type="GO" id="GO:0042162">
    <property type="term" value="F:telomeric DNA binding"/>
    <property type="evidence" value="ECO:0007669"/>
    <property type="project" value="InterPro"/>
</dbReference>
<dbReference type="InterPro" id="IPR005160">
    <property type="entry name" value="Ku_C"/>
</dbReference>
<keyword evidence="12" id="KW-0238">DNA-binding</keyword>
<dbReference type="GO" id="GO:0005524">
    <property type="term" value="F:ATP binding"/>
    <property type="evidence" value="ECO:0007669"/>
    <property type="project" value="UniProtKB-KW"/>
</dbReference>
<dbReference type="Pfam" id="PF02735">
    <property type="entry name" value="Ku"/>
    <property type="match status" value="1"/>
</dbReference>
<dbReference type="Gene3D" id="3.40.50.410">
    <property type="entry name" value="von Willebrand factor, type A domain"/>
    <property type="match status" value="1"/>
</dbReference>
<dbReference type="GO" id="GO:0003684">
    <property type="term" value="F:damaged DNA binding"/>
    <property type="evidence" value="ECO:0007669"/>
    <property type="project" value="InterPro"/>
</dbReference>
<comment type="similarity">
    <text evidence="3">Belongs to the ku70 family.</text>
</comment>
<proteinExistence type="inferred from homology"/>
<dbReference type="Gene3D" id="4.10.970.10">
    <property type="entry name" value="Ku70, bridge and pillars"/>
    <property type="match status" value="1"/>
</dbReference>
<feature type="domain" description="Ku" evidence="18">
    <location>
        <begin position="299"/>
        <end position="447"/>
    </location>
</feature>
<dbReference type="Gene3D" id="1.10.1600.10">
    <property type="match status" value="1"/>
</dbReference>
<keyword evidence="15" id="KW-0539">Nucleus</keyword>
<dbReference type="NCBIfam" id="TIGR00578">
    <property type="entry name" value="ku70"/>
    <property type="match status" value="1"/>
</dbReference>
<dbReference type="Gene3D" id="2.40.290.10">
    <property type="match status" value="1"/>
</dbReference>
<evidence type="ECO:0000256" key="9">
    <source>
        <dbReference type="ARBA" id="ARBA00022806"/>
    </source>
</evidence>
<evidence type="ECO:0000256" key="10">
    <source>
        <dbReference type="ARBA" id="ARBA00022840"/>
    </source>
</evidence>
<dbReference type="GO" id="GO:0016787">
    <property type="term" value="F:hydrolase activity"/>
    <property type="evidence" value="ECO:0007669"/>
    <property type="project" value="UniProtKB-KW"/>
</dbReference>
<dbReference type="GO" id="GO:0003690">
    <property type="term" value="F:double-stranded DNA binding"/>
    <property type="evidence" value="ECO:0007669"/>
    <property type="project" value="TreeGrafter"/>
</dbReference>
<keyword evidence="9" id="KW-0347">Helicase</keyword>
<reference evidence="19" key="1">
    <citation type="submission" date="2020-05" db="EMBL/GenBank/DDBJ databases">
        <title>Phylogenomic resolution of chytrid fungi.</title>
        <authorList>
            <person name="Stajich J.E."/>
            <person name="Amses K."/>
            <person name="Simmons R."/>
            <person name="Seto K."/>
            <person name="Myers J."/>
            <person name="Bonds A."/>
            <person name="Quandt C.A."/>
            <person name="Barry K."/>
            <person name="Liu P."/>
            <person name="Grigoriev I."/>
            <person name="Longcore J.E."/>
            <person name="James T.Y."/>
        </authorList>
    </citation>
    <scope>NUCLEOTIDE SEQUENCE</scope>
    <source>
        <strain evidence="19">JEL0476</strain>
    </source>
</reference>
<evidence type="ECO:0000313" key="19">
    <source>
        <dbReference type="EMBL" id="KAJ3215749.1"/>
    </source>
</evidence>
<name>A0AAD5TY65_9FUNG</name>
<keyword evidence="14" id="KW-0234">DNA repair</keyword>
<dbReference type="CDD" id="cd01458">
    <property type="entry name" value="vWA_ku"/>
    <property type="match status" value="1"/>
</dbReference>
<keyword evidence="13" id="KW-0233">DNA recombination</keyword>
<evidence type="ECO:0000256" key="8">
    <source>
        <dbReference type="ARBA" id="ARBA00022801"/>
    </source>
</evidence>
<dbReference type="Pfam" id="PF03731">
    <property type="entry name" value="Ku_N"/>
    <property type="match status" value="1"/>
</dbReference>
<evidence type="ECO:0000256" key="7">
    <source>
        <dbReference type="ARBA" id="ARBA00022763"/>
    </source>
</evidence>
<dbReference type="PANTHER" id="PTHR12604:SF2">
    <property type="entry name" value="X-RAY REPAIR CROSS-COMPLEMENTING PROTEIN 6"/>
    <property type="match status" value="1"/>
</dbReference>
<evidence type="ECO:0000256" key="2">
    <source>
        <dbReference type="ARBA" id="ARBA00004574"/>
    </source>
</evidence>
<dbReference type="FunFam" id="2.40.290.10:FF:000001">
    <property type="entry name" value="X-ray repair cross complementing 6"/>
    <property type="match status" value="1"/>
</dbReference>
<dbReference type="InterPro" id="IPR036361">
    <property type="entry name" value="SAP_dom_sf"/>
</dbReference>
<evidence type="ECO:0000256" key="3">
    <source>
        <dbReference type="ARBA" id="ARBA00005240"/>
    </source>
</evidence>
<evidence type="ECO:0000256" key="5">
    <source>
        <dbReference type="ARBA" id="ARBA00021796"/>
    </source>
</evidence>
<keyword evidence="8" id="KW-0378">Hydrolase</keyword>
<dbReference type="GO" id="GO:0006303">
    <property type="term" value="P:double-strand break repair via nonhomologous end joining"/>
    <property type="evidence" value="ECO:0007669"/>
    <property type="project" value="InterPro"/>
</dbReference>
<dbReference type="InterPro" id="IPR016194">
    <property type="entry name" value="SPOC-like_C_dom_sf"/>
</dbReference>
<dbReference type="SUPFAM" id="SSF100939">
    <property type="entry name" value="SPOC domain-like"/>
    <property type="match status" value="1"/>
</dbReference>
<evidence type="ECO:0000256" key="15">
    <source>
        <dbReference type="ARBA" id="ARBA00023242"/>
    </source>
</evidence>
<comment type="subcellular location">
    <subcellularLocation>
        <location evidence="2">Chromosome</location>
        <location evidence="2">Telomere</location>
    </subcellularLocation>
    <subcellularLocation>
        <location evidence="1">Nucleus</location>
    </subcellularLocation>
</comment>
<dbReference type="FunFam" id="3.40.50.410:FF:000080">
    <property type="entry name" value="X-ray repair-complementing defective repair in Chinese hamster cells 6"/>
    <property type="match status" value="1"/>
</dbReference>
<gene>
    <name evidence="19" type="primary">XRCC6</name>
    <name evidence="19" type="ORF">HK099_006225</name>
</gene>
<dbReference type="GO" id="GO:0043564">
    <property type="term" value="C:Ku70:Ku80 complex"/>
    <property type="evidence" value="ECO:0007669"/>
    <property type="project" value="InterPro"/>
</dbReference>
<protein>
    <recommendedName>
        <fullName evidence="5">ATP-dependent DNA helicase II subunit 1</fullName>
        <ecNumber evidence="4">3.6.4.12</ecNumber>
    </recommendedName>
    <alternativeName>
        <fullName evidence="16">ATP-dependent DNA helicase II subunit Ku70</fullName>
    </alternativeName>
</protein>
<keyword evidence="6" id="KW-0547">Nucleotide-binding</keyword>
<keyword evidence="10" id="KW-0067">ATP-binding</keyword>
<evidence type="ECO:0000256" key="11">
    <source>
        <dbReference type="ARBA" id="ARBA00022895"/>
    </source>
</evidence>
<dbReference type="CDD" id="cd00788">
    <property type="entry name" value="KU70"/>
    <property type="match status" value="1"/>
</dbReference>
<evidence type="ECO:0000256" key="4">
    <source>
        <dbReference type="ARBA" id="ARBA00012551"/>
    </source>
</evidence>
<evidence type="ECO:0000256" key="12">
    <source>
        <dbReference type="ARBA" id="ARBA00023125"/>
    </source>
</evidence>
<dbReference type="AlphaFoldDB" id="A0AAD5TY65"/>
<dbReference type="InterPro" id="IPR047087">
    <property type="entry name" value="KU70_core_dom"/>
</dbReference>
<dbReference type="InterPro" id="IPR006165">
    <property type="entry name" value="Ku70"/>
</dbReference>
<dbReference type="InterPro" id="IPR006164">
    <property type="entry name" value="DNA_bd_Ku70/Ku80"/>
</dbReference>
<dbReference type="InterPro" id="IPR005161">
    <property type="entry name" value="Ku_N"/>
</dbReference>
<dbReference type="Pfam" id="PF03730">
    <property type="entry name" value="Ku_C"/>
    <property type="match status" value="1"/>
</dbReference>
<dbReference type="Gene3D" id="1.10.720.30">
    <property type="entry name" value="SAP domain"/>
    <property type="match status" value="1"/>
</dbReference>
<evidence type="ECO:0000256" key="6">
    <source>
        <dbReference type="ARBA" id="ARBA00022741"/>
    </source>
</evidence>
<dbReference type="EC" id="3.6.4.12" evidence="4"/>
<dbReference type="GO" id="GO:0006310">
    <property type="term" value="P:DNA recombination"/>
    <property type="evidence" value="ECO:0007669"/>
    <property type="project" value="UniProtKB-KW"/>
</dbReference>
<dbReference type="InterPro" id="IPR036465">
    <property type="entry name" value="vWFA_dom_sf"/>
</dbReference>
<evidence type="ECO:0000313" key="20">
    <source>
        <dbReference type="Proteomes" id="UP001211065"/>
    </source>
</evidence>
<comment type="catalytic activity">
    <reaction evidence="17">
        <text>ATP + H2O = ADP + phosphate + H(+)</text>
        <dbReference type="Rhea" id="RHEA:13065"/>
        <dbReference type="ChEBI" id="CHEBI:15377"/>
        <dbReference type="ChEBI" id="CHEBI:15378"/>
        <dbReference type="ChEBI" id="CHEBI:30616"/>
        <dbReference type="ChEBI" id="CHEBI:43474"/>
        <dbReference type="ChEBI" id="CHEBI:456216"/>
        <dbReference type="EC" id="3.6.4.12"/>
    </reaction>
</comment>
<organism evidence="19 20">
    <name type="scientific">Clydaea vesicula</name>
    <dbReference type="NCBI Taxonomy" id="447962"/>
    <lineage>
        <taxon>Eukaryota</taxon>
        <taxon>Fungi</taxon>
        <taxon>Fungi incertae sedis</taxon>
        <taxon>Chytridiomycota</taxon>
        <taxon>Chytridiomycota incertae sedis</taxon>
        <taxon>Chytridiomycetes</taxon>
        <taxon>Lobulomycetales</taxon>
        <taxon>Lobulomycetaceae</taxon>
        <taxon>Clydaea</taxon>
    </lineage>
</organism>
<dbReference type="Proteomes" id="UP001211065">
    <property type="component" value="Unassembled WGS sequence"/>
</dbReference>
<sequence length="617" mass="70834">MSNWIQNFENFEDDPLLEEDEDDFEERTGLDSILWVIDCSPQMLSSFEDEHSFFETAISCVIKSLQNKIICSDSDLIGVLFYGTKKKQNAFGHENVYLLYDLDVPDVDRILKLETYQNNSDSFLDELGTSEKYAFSDVLWTISSVFSSVTKKLASKRVFLVTNQDNPDQDDIKKLRSSKTRAKDLKDLEISIDLFAMEDAQKPFNYDLFFKEIISEEEGISKSVSAISKFEQFEQKVRSKQVKKRTAFKIPFVIHEGLQISVLGYNLLIDQKKGLPVNLESKTNLQVKTTTKYMCEDTAQYLLPTDIKYFYEYGGERVVFTKEELVGLKNFGDPSLVLLGFKPFSALKMQQNIKHPSFIYPNELDVAGSSSFFAHLLDRMLYLERVAICRLIPRKNSAPRLVALYPDNGEKTEENVDSDAFYGFHVIYLPFADDRRSVIDFKLPESKKLFFNIYFYLDLLLRILVSEQHIESAKKIVKKVGLKKIDPSYFFNPSLQTHFANLQALALKRSIKEDVEDKTLPKTESIHQRAGELIKIHNEFCKSNLVEAEEEARPEKKKKIEVSHDISDANFEILAKEGLLSSLTVPELSTFLKKIGKKAASKKKADVIEAIVKHFGF</sequence>
<keyword evidence="11" id="KW-0779">Telomere</keyword>
<dbReference type="GO" id="GO:0000723">
    <property type="term" value="P:telomere maintenance"/>
    <property type="evidence" value="ECO:0007669"/>
    <property type="project" value="InterPro"/>
</dbReference>
<evidence type="ECO:0000259" key="18">
    <source>
        <dbReference type="SMART" id="SM00559"/>
    </source>
</evidence>
<dbReference type="PANTHER" id="PTHR12604">
    <property type="entry name" value="KU AUTOANTIGEN DNA HELICASE"/>
    <property type="match status" value="1"/>
</dbReference>
<dbReference type="PIRSF" id="PIRSF003033">
    <property type="entry name" value="Ku70"/>
    <property type="match status" value="1"/>
</dbReference>
<dbReference type="EMBL" id="JADGJW010000523">
    <property type="protein sequence ID" value="KAJ3215749.1"/>
    <property type="molecule type" value="Genomic_DNA"/>
</dbReference>
<evidence type="ECO:0000256" key="14">
    <source>
        <dbReference type="ARBA" id="ARBA00023204"/>
    </source>
</evidence>
<keyword evidence="20" id="KW-1185">Reference proteome</keyword>
<comment type="caution">
    <text evidence="19">The sequence shown here is derived from an EMBL/GenBank/DDBJ whole genome shotgun (WGS) entry which is preliminary data.</text>
</comment>
<dbReference type="SMART" id="SM00559">
    <property type="entry name" value="Ku78"/>
    <property type="match status" value="1"/>
</dbReference>
<dbReference type="GO" id="GO:0003678">
    <property type="term" value="F:DNA helicase activity"/>
    <property type="evidence" value="ECO:0007669"/>
    <property type="project" value="UniProtKB-EC"/>
</dbReference>
<evidence type="ECO:0000256" key="17">
    <source>
        <dbReference type="ARBA" id="ARBA00047995"/>
    </source>
</evidence>
<keyword evidence="7" id="KW-0227">DNA damage</keyword>
<accession>A0AAD5TY65</accession>
<dbReference type="SUPFAM" id="SSF53300">
    <property type="entry name" value="vWA-like"/>
    <property type="match status" value="1"/>
</dbReference>
<evidence type="ECO:0000256" key="1">
    <source>
        <dbReference type="ARBA" id="ARBA00004123"/>
    </source>
</evidence>
<evidence type="ECO:0000256" key="16">
    <source>
        <dbReference type="ARBA" id="ARBA00031811"/>
    </source>
</evidence>
<keyword evidence="11" id="KW-0158">Chromosome</keyword>
<dbReference type="InterPro" id="IPR027388">
    <property type="entry name" value="Ku70_bridge/pillars_dom_sf"/>
</dbReference>
<evidence type="ECO:0000256" key="13">
    <source>
        <dbReference type="ARBA" id="ARBA00023172"/>
    </source>
</evidence>
<dbReference type="GO" id="GO:0000781">
    <property type="term" value="C:chromosome, telomeric region"/>
    <property type="evidence" value="ECO:0007669"/>
    <property type="project" value="UniProtKB-SubCell"/>
</dbReference>